<dbReference type="CDD" id="cd12110">
    <property type="entry name" value="PHP_HisPPase_Hisj_like"/>
    <property type="match status" value="1"/>
</dbReference>
<comment type="caution">
    <text evidence="10">The sequence shown here is derived from an EMBL/GenBank/DDBJ whole genome shotgun (WGS) entry which is preliminary data.</text>
</comment>
<dbReference type="AlphaFoldDB" id="A0A4R2EK66"/>
<dbReference type="InterPro" id="IPR004013">
    <property type="entry name" value="PHP_dom"/>
</dbReference>
<keyword evidence="6 8" id="KW-0368">Histidine biosynthesis</keyword>
<dbReference type="EC" id="3.1.3.15" evidence="3 8"/>
<organism evidence="10 11">
    <name type="scientific">Acetobacteroides hydrogenigenes</name>
    <dbReference type="NCBI Taxonomy" id="979970"/>
    <lineage>
        <taxon>Bacteria</taxon>
        <taxon>Pseudomonadati</taxon>
        <taxon>Bacteroidota</taxon>
        <taxon>Bacteroidia</taxon>
        <taxon>Bacteroidales</taxon>
        <taxon>Rikenellaceae</taxon>
        <taxon>Acetobacteroides</taxon>
    </lineage>
</organism>
<dbReference type="GO" id="GO:0004401">
    <property type="term" value="F:histidinol-phosphatase activity"/>
    <property type="evidence" value="ECO:0007669"/>
    <property type="project" value="UniProtKB-UniRule"/>
</dbReference>
<keyword evidence="5 8" id="KW-0378">Hydrolase</keyword>
<evidence type="ECO:0000313" key="11">
    <source>
        <dbReference type="Proteomes" id="UP000294830"/>
    </source>
</evidence>
<dbReference type="InterPro" id="IPR010140">
    <property type="entry name" value="Histidinol_P_phosphatase_HisJ"/>
</dbReference>
<sequence length="257" mass="29111">MLVDLHSHTTFSDGRSSHSEMVEAAIQRGIAVYGISDHLCFHDNPWTTKPHLFEDMRSTMAALKTGTSSAKILFGMEVDYVPGCESRVALLKADNGWDYIIGSVHYLGDWNIDSNAPDWEGKDVDATYSRYLDLLEEMVDTGLYNIVGHLDLPKKYGHYSSIDLTEKYLSIGQKIKAKNMAYEINTNGRIKPCNDFYPHRTIVELYHQLGVDVTLGSDAHHRDNVGQFFDEAAAMLRAVGYTRICYFEKGEKRYLPL</sequence>
<dbReference type="Proteomes" id="UP000294830">
    <property type="component" value="Unassembled WGS sequence"/>
</dbReference>
<dbReference type="NCBIfam" id="TIGR01856">
    <property type="entry name" value="hisJ_fam"/>
    <property type="match status" value="1"/>
</dbReference>
<evidence type="ECO:0000256" key="8">
    <source>
        <dbReference type="RuleBase" id="RU366003"/>
    </source>
</evidence>
<dbReference type="OrthoDB" id="9775255at2"/>
<evidence type="ECO:0000256" key="3">
    <source>
        <dbReference type="ARBA" id="ARBA00013085"/>
    </source>
</evidence>
<dbReference type="SMART" id="SM00481">
    <property type="entry name" value="POLIIIAc"/>
    <property type="match status" value="1"/>
</dbReference>
<dbReference type="InterPro" id="IPR003141">
    <property type="entry name" value="Pol/His_phosphatase_N"/>
</dbReference>
<dbReference type="GO" id="GO:0005737">
    <property type="term" value="C:cytoplasm"/>
    <property type="evidence" value="ECO:0007669"/>
    <property type="project" value="TreeGrafter"/>
</dbReference>
<dbReference type="PANTHER" id="PTHR21039:SF0">
    <property type="entry name" value="HISTIDINOL-PHOSPHATASE"/>
    <property type="match status" value="1"/>
</dbReference>
<keyword evidence="4 8" id="KW-0028">Amino-acid biosynthesis</keyword>
<evidence type="ECO:0000256" key="1">
    <source>
        <dbReference type="ARBA" id="ARBA00004970"/>
    </source>
</evidence>
<evidence type="ECO:0000313" key="10">
    <source>
        <dbReference type="EMBL" id="TCN68961.1"/>
    </source>
</evidence>
<comment type="pathway">
    <text evidence="1 8">Amino-acid biosynthesis; L-histidine biosynthesis; L-histidine from 5-phospho-alpha-D-ribose 1-diphosphate: step 8/9.</text>
</comment>
<dbReference type="Pfam" id="PF02811">
    <property type="entry name" value="PHP"/>
    <property type="match status" value="1"/>
</dbReference>
<proteinExistence type="inferred from homology"/>
<comment type="similarity">
    <text evidence="2 8">Belongs to the PHP hydrolase family. HisK subfamily.</text>
</comment>
<dbReference type="EMBL" id="SLWB01000005">
    <property type="protein sequence ID" value="TCN68961.1"/>
    <property type="molecule type" value="Genomic_DNA"/>
</dbReference>
<keyword evidence="11" id="KW-1185">Reference proteome</keyword>
<evidence type="ECO:0000256" key="2">
    <source>
        <dbReference type="ARBA" id="ARBA00009152"/>
    </source>
</evidence>
<name>A0A4R2EK66_9BACT</name>
<evidence type="ECO:0000256" key="4">
    <source>
        <dbReference type="ARBA" id="ARBA00022605"/>
    </source>
</evidence>
<evidence type="ECO:0000256" key="5">
    <source>
        <dbReference type="ARBA" id="ARBA00022801"/>
    </source>
</evidence>
<dbReference type="InterPro" id="IPR016195">
    <property type="entry name" value="Pol/histidinol_Pase-like"/>
</dbReference>
<dbReference type="GO" id="GO:0000105">
    <property type="term" value="P:L-histidine biosynthetic process"/>
    <property type="evidence" value="ECO:0007669"/>
    <property type="project" value="UniProtKB-UniRule"/>
</dbReference>
<reference evidence="10 11" key="1">
    <citation type="submission" date="2019-03" db="EMBL/GenBank/DDBJ databases">
        <title>Genomic Encyclopedia of Archaeal and Bacterial Type Strains, Phase II (KMG-II): from individual species to whole genera.</title>
        <authorList>
            <person name="Goeker M."/>
        </authorList>
    </citation>
    <scope>NUCLEOTIDE SEQUENCE [LARGE SCALE GENOMIC DNA]</scope>
    <source>
        <strain evidence="10 11">RL-C</strain>
    </source>
</reference>
<accession>A0A4R2EK66</accession>
<evidence type="ECO:0000256" key="7">
    <source>
        <dbReference type="ARBA" id="ARBA00049158"/>
    </source>
</evidence>
<dbReference type="SUPFAM" id="SSF89550">
    <property type="entry name" value="PHP domain-like"/>
    <property type="match status" value="1"/>
</dbReference>
<comment type="catalytic activity">
    <reaction evidence="7 8">
        <text>L-histidinol phosphate + H2O = L-histidinol + phosphate</text>
        <dbReference type="Rhea" id="RHEA:14465"/>
        <dbReference type="ChEBI" id="CHEBI:15377"/>
        <dbReference type="ChEBI" id="CHEBI:43474"/>
        <dbReference type="ChEBI" id="CHEBI:57699"/>
        <dbReference type="ChEBI" id="CHEBI:57980"/>
        <dbReference type="EC" id="3.1.3.15"/>
    </reaction>
</comment>
<protein>
    <recommendedName>
        <fullName evidence="3 8">Histidinol-phosphatase</fullName>
        <shortName evidence="8">HolPase</shortName>
        <ecNumber evidence="3 8">3.1.3.15</ecNumber>
    </recommendedName>
</protein>
<dbReference type="RefSeq" id="WP_131838974.1">
    <property type="nucleotide sequence ID" value="NZ_SLWB01000005.1"/>
</dbReference>
<dbReference type="Gene3D" id="3.20.20.140">
    <property type="entry name" value="Metal-dependent hydrolases"/>
    <property type="match status" value="1"/>
</dbReference>
<evidence type="ECO:0000256" key="6">
    <source>
        <dbReference type="ARBA" id="ARBA00023102"/>
    </source>
</evidence>
<dbReference type="UniPathway" id="UPA00031">
    <property type="reaction ID" value="UER00013"/>
</dbReference>
<gene>
    <name evidence="10" type="ORF">CLV25_105163</name>
</gene>
<evidence type="ECO:0000259" key="9">
    <source>
        <dbReference type="SMART" id="SM00481"/>
    </source>
</evidence>
<feature type="domain" description="Polymerase/histidinol phosphatase N-terminal" evidence="9">
    <location>
        <begin position="3"/>
        <end position="82"/>
    </location>
</feature>
<dbReference type="PANTHER" id="PTHR21039">
    <property type="entry name" value="HISTIDINOL PHOSPHATASE-RELATED"/>
    <property type="match status" value="1"/>
</dbReference>